<evidence type="ECO:0000256" key="6">
    <source>
        <dbReference type="SAM" id="SignalP"/>
    </source>
</evidence>
<dbReference type="Pfam" id="PF05481">
    <property type="entry name" value="Myco_19_kDa"/>
    <property type="match status" value="1"/>
</dbReference>
<gene>
    <name evidence="7" type="ORF">MCNF_53720</name>
</gene>
<dbReference type="Proteomes" id="UP000466931">
    <property type="component" value="Chromosome"/>
</dbReference>
<evidence type="ECO:0000313" key="8">
    <source>
        <dbReference type="Proteomes" id="UP000466931"/>
    </source>
</evidence>
<name>A0A7I7Y515_9MYCO</name>
<dbReference type="InterPro" id="IPR008691">
    <property type="entry name" value="LpqH"/>
</dbReference>
<evidence type="ECO:0000256" key="2">
    <source>
        <dbReference type="ARBA" id="ARBA00022729"/>
    </source>
</evidence>
<evidence type="ECO:0008006" key="9">
    <source>
        <dbReference type="Google" id="ProtNLM"/>
    </source>
</evidence>
<keyword evidence="5" id="KW-0449">Lipoprotein</keyword>
<feature type="signal peptide" evidence="6">
    <location>
        <begin position="1"/>
        <end position="35"/>
    </location>
</feature>
<reference evidence="7" key="2">
    <citation type="submission" date="2020-02" db="EMBL/GenBank/DDBJ databases">
        <authorList>
            <person name="Matsumoto Y."/>
            <person name="Motooka D."/>
            <person name="Nakamura S."/>
        </authorList>
    </citation>
    <scope>NUCLEOTIDE SEQUENCE</scope>
    <source>
        <strain evidence="7">JCM 13671</strain>
    </source>
</reference>
<evidence type="ECO:0000256" key="5">
    <source>
        <dbReference type="ARBA" id="ARBA00023288"/>
    </source>
</evidence>
<organism evidence="7 8">
    <name type="scientific">Mycolicibacterium confluentis</name>
    <dbReference type="NCBI Taxonomy" id="28047"/>
    <lineage>
        <taxon>Bacteria</taxon>
        <taxon>Bacillati</taxon>
        <taxon>Actinomycetota</taxon>
        <taxon>Actinomycetes</taxon>
        <taxon>Mycobacteriales</taxon>
        <taxon>Mycobacteriaceae</taxon>
        <taxon>Mycolicibacterium</taxon>
    </lineage>
</organism>
<evidence type="ECO:0000256" key="3">
    <source>
        <dbReference type="ARBA" id="ARBA00023136"/>
    </source>
</evidence>
<keyword evidence="8" id="KW-1185">Reference proteome</keyword>
<keyword evidence="3" id="KW-0472">Membrane</keyword>
<reference evidence="7" key="1">
    <citation type="journal article" date="2019" name="Emerg. Microbes Infect.">
        <title>Comprehensive subspecies identification of 175 nontuberculous mycobacteria species based on 7547 genomic profiles.</title>
        <authorList>
            <person name="Matsumoto Y."/>
            <person name="Kinjo T."/>
            <person name="Motooka D."/>
            <person name="Nabeya D."/>
            <person name="Jung N."/>
            <person name="Uechi K."/>
            <person name="Horii T."/>
            <person name="Iida T."/>
            <person name="Fujita J."/>
            <person name="Nakamura S."/>
        </authorList>
    </citation>
    <scope>NUCLEOTIDE SEQUENCE [LARGE SCALE GENOMIC DNA]</scope>
    <source>
        <strain evidence="7">JCM 13671</strain>
    </source>
</reference>
<dbReference type="EMBL" id="AP022612">
    <property type="protein sequence ID" value="BBZ36767.1"/>
    <property type="molecule type" value="Genomic_DNA"/>
</dbReference>
<protein>
    <recommendedName>
        <fullName evidence="9">Lipoprotein LpqH</fullName>
    </recommendedName>
</protein>
<accession>A0A7I7Y515</accession>
<feature type="chain" id="PRO_5039065411" description="Lipoprotein LpqH" evidence="6">
    <location>
        <begin position="36"/>
        <end position="164"/>
    </location>
</feature>
<keyword evidence="1" id="KW-1003">Cell membrane</keyword>
<evidence type="ECO:0000256" key="4">
    <source>
        <dbReference type="ARBA" id="ARBA00023139"/>
    </source>
</evidence>
<keyword evidence="4" id="KW-0564">Palmitate</keyword>
<dbReference type="GO" id="GO:0016020">
    <property type="term" value="C:membrane"/>
    <property type="evidence" value="ECO:0007669"/>
    <property type="project" value="InterPro"/>
</dbReference>
<evidence type="ECO:0000256" key="1">
    <source>
        <dbReference type="ARBA" id="ARBA00022475"/>
    </source>
</evidence>
<keyword evidence="2 6" id="KW-0732">Signal</keyword>
<evidence type="ECO:0000313" key="7">
    <source>
        <dbReference type="EMBL" id="BBZ36767.1"/>
    </source>
</evidence>
<proteinExistence type="predicted"/>
<dbReference type="AlphaFoldDB" id="A0A7I7Y515"/>
<sequence length="164" mass="16259">MTGPETDPPRHSPRYPARVRIAALTIASAAVSLLAAGCSSAPEKASPPPGTLVAGTAQITVGDADLGEFTSVQCVAAGPLTTITTGDDAAGSTSIISNADGLSAKSVSIRGLGGFTGSYQDGLGGDAEVTMDGNTYTISGTADGFDTDKPSFRTTGAFTIKVAC</sequence>